<dbReference type="InterPro" id="IPR000971">
    <property type="entry name" value="Globin"/>
</dbReference>
<dbReference type="InterPro" id="IPR044399">
    <property type="entry name" value="Mb-like_M"/>
</dbReference>
<keyword evidence="1" id="KW-0408">Iron</keyword>
<reference evidence="5" key="1">
    <citation type="submission" date="2016-11" db="UniProtKB">
        <authorList>
            <consortium name="WormBaseParasite"/>
        </authorList>
    </citation>
    <scope>IDENTIFICATION</scope>
</reference>
<dbReference type="PROSITE" id="PS01033">
    <property type="entry name" value="GLOBIN"/>
    <property type="match status" value="1"/>
</dbReference>
<keyword evidence="1" id="KW-0349">Heme</keyword>
<dbReference type="Pfam" id="PF00042">
    <property type="entry name" value="Globin"/>
    <property type="match status" value="1"/>
</dbReference>
<keyword evidence="1" id="KW-0479">Metal-binding</keyword>
<feature type="region of interest" description="Disordered" evidence="2">
    <location>
        <begin position="20"/>
        <end position="44"/>
    </location>
</feature>
<evidence type="ECO:0000256" key="2">
    <source>
        <dbReference type="SAM" id="MobiDB-lite"/>
    </source>
</evidence>
<keyword evidence="1" id="KW-0561">Oxygen transport</keyword>
<feature type="compositionally biased region" description="Polar residues" evidence="2">
    <location>
        <begin position="25"/>
        <end position="43"/>
    </location>
</feature>
<dbReference type="InterPro" id="IPR012292">
    <property type="entry name" value="Globin/Proto"/>
</dbReference>
<feature type="domain" description="Globin" evidence="3">
    <location>
        <begin position="71"/>
        <end position="227"/>
    </location>
</feature>
<dbReference type="InterPro" id="IPR009050">
    <property type="entry name" value="Globin-like_sf"/>
</dbReference>
<protein>
    <submittedName>
        <fullName evidence="5">GLOBIN domain-containing protein</fullName>
    </submittedName>
</protein>
<accession>A0A1I7S7V6</accession>
<evidence type="ECO:0000313" key="5">
    <source>
        <dbReference type="WBParaSite" id="BXY_0909900.1"/>
    </source>
</evidence>
<keyword evidence="1" id="KW-0813">Transport</keyword>
<proteinExistence type="inferred from homology"/>
<dbReference type="Gene3D" id="1.10.490.10">
    <property type="entry name" value="Globins"/>
    <property type="match status" value="1"/>
</dbReference>
<dbReference type="WBParaSite" id="BXY_0909900.1">
    <property type="protein sequence ID" value="BXY_0909900.1"/>
    <property type="gene ID" value="BXY_0909900"/>
</dbReference>
<dbReference type="GO" id="GO:0020037">
    <property type="term" value="F:heme binding"/>
    <property type="evidence" value="ECO:0007669"/>
    <property type="project" value="InterPro"/>
</dbReference>
<comment type="similarity">
    <text evidence="1">Belongs to the globin family.</text>
</comment>
<dbReference type="AlphaFoldDB" id="A0A1I7S7V6"/>
<dbReference type="eggNOG" id="KOG3378">
    <property type="taxonomic scope" value="Eukaryota"/>
</dbReference>
<dbReference type="CDD" id="cd01040">
    <property type="entry name" value="Mb-like"/>
    <property type="match status" value="1"/>
</dbReference>
<dbReference type="GO" id="GO:0019825">
    <property type="term" value="F:oxygen binding"/>
    <property type="evidence" value="ECO:0007669"/>
    <property type="project" value="InterPro"/>
</dbReference>
<evidence type="ECO:0000259" key="3">
    <source>
        <dbReference type="PROSITE" id="PS01033"/>
    </source>
</evidence>
<dbReference type="InterPro" id="IPR053341">
    <property type="entry name" value="Oxidative_stress_globin-like"/>
</dbReference>
<organism evidence="4 5">
    <name type="scientific">Bursaphelenchus xylophilus</name>
    <name type="common">Pinewood nematode worm</name>
    <name type="synonym">Aphelenchoides xylophilus</name>
    <dbReference type="NCBI Taxonomy" id="6326"/>
    <lineage>
        <taxon>Eukaryota</taxon>
        <taxon>Metazoa</taxon>
        <taxon>Ecdysozoa</taxon>
        <taxon>Nematoda</taxon>
        <taxon>Chromadorea</taxon>
        <taxon>Rhabditida</taxon>
        <taxon>Tylenchina</taxon>
        <taxon>Tylenchomorpha</taxon>
        <taxon>Aphelenchoidea</taxon>
        <taxon>Aphelenchoididae</taxon>
        <taxon>Bursaphelenchus</taxon>
    </lineage>
</organism>
<dbReference type="GO" id="GO:0005344">
    <property type="term" value="F:oxygen carrier activity"/>
    <property type="evidence" value="ECO:0007669"/>
    <property type="project" value="UniProtKB-KW"/>
</dbReference>
<dbReference type="Proteomes" id="UP000095284">
    <property type="component" value="Unplaced"/>
</dbReference>
<evidence type="ECO:0000256" key="1">
    <source>
        <dbReference type="RuleBase" id="RU000356"/>
    </source>
</evidence>
<dbReference type="PANTHER" id="PTHR47768">
    <property type="entry name" value="GLOBIN RELATED-RELATED"/>
    <property type="match status" value="1"/>
</dbReference>
<evidence type="ECO:0000313" key="4">
    <source>
        <dbReference type="Proteomes" id="UP000095284"/>
    </source>
</evidence>
<dbReference type="PANTHER" id="PTHR47768:SF1">
    <property type="entry name" value="GLOBIN FAMILY PROFILE DOMAIN-CONTAINING PROTEIN"/>
    <property type="match status" value="1"/>
</dbReference>
<dbReference type="SUPFAM" id="SSF46458">
    <property type="entry name" value="Globin-like"/>
    <property type="match status" value="1"/>
</dbReference>
<name>A0A1I7S7V6_BURXY</name>
<sequence length="236" mass="27676">MVIKILHHVKIFINGRRSVDPVTESKPNNGMTPTVQNGHTNGDLNHIRTEYQETGTTRTRSMDSDKIVAWEPSPDEKDIIKQTWSDDFTFLYELGSNIYVYIFNHNPEAKRLFPTIHQHGEKYRESKEFRSQALKFVQAISHTVKNIYHMNDLAPYLYDIGRRHVKFAARGFKPEYWDLFLDAMEFALTDHITSLKTIDDDEQRAKALQVWRRLAFYIITHLKRGFFAELDAQNGK</sequence>